<dbReference type="InterPro" id="IPR029058">
    <property type="entry name" value="AB_hydrolase_fold"/>
</dbReference>
<comment type="caution">
    <text evidence="3">The sequence shown here is derived from an EMBL/GenBank/DDBJ whole genome shotgun (WGS) entry which is preliminary data.</text>
</comment>
<evidence type="ECO:0000259" key="2">
    <source>
        <dbReference type="Pfam" id="PF02230"/>
    </source>
</evidence>
<keyword evidence="1" id="KW-0732">Signal</keyword>
<evidence type="ECO:0000313" key="3">
    <source>
        <dbReference type="EMBL" id="GAF45533.1"/>
    </source>
</evidence>
<dbReference type="PANTHER" id="PTHR43037:SF1">
    <property type="entry name" value="BLL1128 PROTEIN"/>
    <property type="match status" value="1"/>
</dbReference>
<dbReference type="InterPro" id="IPR003140">
    <property type="entry name" value="PLipase/COase/thioEstase"/>
</dbReference>
<dbReference type="PANTHER" id="PTHR43037">
    <property type="entry name" value="UNNAMED PRODUCT-RELATED"/>
    <property type="match status" value="1"/>
</dbReference>
<evidence type="ECO:0000256" key="1">
    <source>
        <dbReference type="ARBA" id="ARBA00022729"/>
    </source>
</evidence>
<dbReference type="AlphaFoldDB" id="X0PRM5"/>
<dbReference type="SUPFAM" id="SSF53474">
    <property type="entry name" value="alpha/beta-Hydrolases"/>
    <property type="match status" value="1"/>
</dbReference>
<dbReference type="Pfam" id="PF02230">
    <property type="entry name" value="Abhydrolase_2"/>
    <property type="match status" value="1"/>
</dbReference>
<sequence>MNRTPEITVSSESVEIDGRTRTMTVLHHRQPISGTAPVVLVFHGSMQTAAAIRSFTANSFDHIGEQSGAIVAYLDGYKRHWNDARIVNSSAARTNHVDDVAFANAAIDLLVRRYRGDSSQVHAVGFSNGGQMVMRLIHEIPSALAGAAILSATQSVPENFAPDSPQEQPLPVMFVHGTQDPITPYAGGMAKMYRFRPRGLGLSAQETAEYYARRNGITTAPTTTPLVAAEAGPTRVDCTDYHQQDHPPVVLYTVHGGGHTIPGPKKNTPRIIMGRTDHTFDSAEAISEFFGLTTRKGRRLNRASTRT</sequence>
<reference evidence="3 4" key="1">
    <citation type="submission" date="2014-02" db="EMBL/GenBank/DDBJ databases">
        <title>Whole genome shotgun sequence of Rhodococcus wratislaviensis NBRC 100605.</title>
        <authorList>
            <person name="Hosoyama A."/>
            <person name="Tsuchikane K."/>
            <person name="Yoshida I."/>
            <person name="Ohji S."/>
            <person name="Ichikawa N."/>
            <person name="Yamazoe A."/>
            <person name="Fujita N."/>
        </authorList>
    </citation>
    <scope>NUCLEOTIDE SEQUENCE [LARGE SCALE GENOMIC DNA]</scope>
    <source>
        <strain evidence="3 4">NBRC 100605</strain>
    </source>
</reference>
<dbReference type="Proteomes" id="UP000019491">
    <property type="component" value="Unassembled WGS sequence"/>
</dbReference>
<dbReference type="GO" id="GO:0016787">
    <property type="term" value="F:hydrolase activity"/>
    <property type="evidence" value="ECO:0007669"/>
    <property type="project" value="InterPro"/>
</dbReference>
<name>X0PRM5_RHOWR</name>
<dbReference type="RefSeq" id="WP_217999429.1">
    <property type="nucleotide sequence ID" value="NZ_BAWF01000022.1"/>
</dbReference>
<feature type="domain" description="Phospholipase/carboxylesterase/thioesterase" evidence="2">
    <location>
        <begin position="116"/>
        <end position="188"/>
    </location>
</feature>
<dbReference type="EMBL" id="BAWF01000022">
    <property type="protein sequence ID" value="GAF45533.1"/>
    <property type="molecule type" value="Genomic_DNA"/>
</dbReference>
<accession>X0PRM5</accession>
<keyword evidence="4" id="KW-1185">Reference proteome</keyword>
<evidence type="ECO:0000313" key="4">
    <source>
        <dbReference type="Proteomes" id="UP000019491"/>
    </source>
</evidence>
<organism evidence="3 4">
    <name type="scientific">Rhodococcus wratislaviensis NBRC 100605</name>
    <dbReference type="NCBI Taxonomy" id="1219028"/>
    <lineage>
        <taxon>Bacteria</taxon>
        <taxon>Bacillati</taxon>
        <taxon>Actinomycetota</taxon>
        <taxon>Actinomycetes</taxon>
        <taxon>Mycobacteriales</taxon>
        <taxon>Nocardiaceae</taxon>
        <taxon>Rhodococcus</taxon>
    </lineage>
</organism>
<protein>
    <recommendedName>
        <fullName evidence="2">Phospholipase/carboxylesterase/thioesterase domain-containing protein</fullName>
    </recommendedName>
</protein>
<dbReference type="InterPro" id="IPR050955">
    <property type="entry name" value="Plant_Biomass_Hydrol_Est"/>
</dbReference>
<proteinExistence type="predicted"/>
<dbReference type="Gene3D" id="3.40.50.1820">
    <property type="entry name" value="alpha/beta hydrolase"/>
    <property type="match status" value="1"/>
</dbReference>
<gene>
    <name evidence="3" type="ORF">RW1_022_01130</name>
</gene>